<organism evidence="2 3">
    <name type="scientific">Chaetoceros tenuissimus</name>
    <dbReference type="NCBI Taxonomy" id="426638"/>
    <lineage>
        <taxon>Eukaryota</taxon>
        <taxon>Sar</taxon>
        <taxon>Stramenopiles</taxon>
        <taxon>Ochrophyta</taxon>
        <taxon>Bacillariophyta</taxon>
        <taxon>Coscinodiscophyceae</taxon>
        <taxon>Chaetocerotophycidae</taxon>
        <taxon>Chaetocerotales</taxon>
        <taxon>Chaetocerotaceae</taxon>
        <taxon>Chaetoceros</taxon>
    </lineage>
</organism>
<proteinExistence type="predicted"/>
<evidence type="ECO:0000313" key="3">
    <source>
        <dbReference type="Proteomes" id="UP001054902"/>
    </source>
</evidence>
<gene>
    <name evidence="2" type="ORF">CTEN210_07881</name>
</gene>
<reference evidence="2 3" key="1">
    <citation type="journal article" date="2021" name="Sci. Rep.">
        <title>The genome of the diatom Chaetoceros tenuissimus carries an ancient integrated fragment of an extant virus.</title>
        <authorList>
            <person name="Hongo Y."/>
            <person name="Kimura K."/>
            <person name="Takaki Y."/>
            <person name="Yoshida Y."/>
            <person name="Baba S."/>
            <person name="Kobayashi G."/>
            <person name="Nagasaki K."/>
            <person name="Hano T."/>
            <person name="Tomaru Y."/>
        </authorList>
    </citation>
    <scope>NUCLEOTIDE SEQUENCE [LARGE SCALE GENOMIC DNA]</scope>
    <source>
        <strain evidence="2 3">NIES-3715</strain>
    </source>
</reference>
<comment type="caution">
    <text evidence="2">The sequence shown here is derived from an EMBL/GenBank/DDBJ whole genome shotgun (WGS) entry which is preliminary data.</text>
</comment>
<sequence>MAIPEFVKVSTSNDNIRNNIAITKKGQVYTFGKTNHLGQLGRTGKSSKPAKASFSDPDVVNDPQEKPLDSKIEIDAKKVYTGGTKDAGHSVVLDQKGYLWFAELVLMELLVIHGKLCGRNPFKGIRI</sequence>
<evidence type="ECO:0000256" key="1">
    <source>
        <dbReference type="SAM" id="MobiDB-lite"/>
    </source>
</evidence>
<protein>
    <submittedName>
        <fullName evidence="2">Uncharacterized protein</fullName>
    </submittedName>
</protein>
<name>A0AAD3CUZ8_9STRA</name>
<dbReference type="InterPro" id="IPR009091">
    <property type="entry name" value="RCC1/BLIP-II"/>
</dbReference>
<dbReference type="SUPFAM" id="SSF50985">
    <property type="entry name" value="RCC1/BLIP-II"/>
    <property type="match status" value="1"/>
</dbReference>
<feature type="region of interest" description="Disordered" evidence="1">
    <location>
        <begin position="39"/>
        <end position="67"/>
    </location>
</feature>
<accession>A0AAD3CUZ8</accession>
<dbReference type="AlphaFoldDB" id="A0AAD3CUZ8"/>
<evidence type="ECO:0000313" key="2">
    <source>
        <dbReference type="EMBL" id="GFH51405.1"/>
    </source>
</evidence>
<dbReference type="Proteomes" id="UP001054902">
    <property type="component" value="Unassembled WGS sequence"/>
</dbReference>
<keyword evidence="3" id="KW-1185">Reference proteome</keyword>
<dbReference type="EMBL" id="BLLK01000045">
    <property type="protein sequence ID" value="GFH51405.1"/>
    <property type="molecule type" value="Genomic_DNA"/>
</dbReference>
<dbReference type="Gene3D" id="2.130.10.30">
    <property type="entry name" value="Regulator of chromosome condensation 1/beta-lactamase-inhibitor protein II"/>
    <property type="match status" value="1"/>
</dbReference>